<protein>
    <submittedName>
        <fullName evidence="4">Golgin A4</fullName>
    </submittedName>
</protein>
<dbReference type="GO" id="GO:0045773">
    <property type="term" value="P:positive regulation of axon extension"/>
    <property type="evidence" value="ECO:0007669"/>
    <property type="project" value="Ensembl"/>
</dbReference>
<dbReference type="PROSITE" id="PS50913">
    <property type="entry name" value="GRIP"/>
    <property type="match status" value="1"/>
</dbReference>
<dbReference type="GO" id="GO:0005654">
    <property type="term" value="C:nucleoplasm"/>
    <property type="evidence" value="ECO:0007669"/>
    <property type="project" value="Ensembl"/>
</dbReference>
<dbReference type="GO" id="GO:0048193">
    <property type="term" value="P:Golgi vesicle transport"/>
    <property type="evidence" value="ECO:0000318"/>
    <property type="project" value="GO_Central"/>
</dbReference>
<dbReference type="FunCoup" id="F6YVK0">
    <property type="interactions" value="1515"/>
</dbReference>
<dbReference type="Proteomes" id="UP000002280">
    <property type="component" value="Chromosome 6"/>
</dbReference>
<dbReference type="Gene3D" id="1.10.220.60">
    <property type="entry name" value="GRIP domain"/>
    <property type="match status" value="1"/>
</dbReference>
<sequence>SESCDLPVATVAEEESARASGFQNQCSAHCQLLAGILAEPAFLSEYTIFALDSSKQPKPQIDCVTASSCTTPKSVDGINGNETASQSGDMQSFAQKLQLRVPSMESLFRSPIKETLFRSSSKESLVRSSSRESLNRLDFDSSTFDPPSDVESEAEEALGNTDSLSKEQLFQRLRRMERGLNSYRGKYSELLYTDIPCQFLNYFFLKGLLSQSQDKALRRIGELREELQMDQQAKKHLQEEFDASLEEKDQYISVLQTQVSLLKHRLQSGQMTVELLKPALQEEKQQQPESLPKEANEENVQNDLDHGVSAEGDGDAAKTLETLQQRVKRQENLLQRCKEIIKSHKERATLLTNEKEALQEQLDERLQELEKMKELHMAEKTKLITQLRDAKNLIEQLEQDKGMVIAETKRQMHETLEMKEEEIAQLRGRIKQMTTQGEELREQKEKCEKAAFEELEKALSTAQKTEEARKKMKAEMDEQIKAIEKTSEEERINLQQELSRVKQEVVDILKKTSEEKIAHLQKMYADELVNKEKELNEKLQAREEEFQKQLKAALENNQTEYLKTTQEKEQQESLALEELELQKKALLLESENKLQDLQQEAETYRTRILELESSLEKCSQDSKNQAEEVAFQMESEKSKHRAEITVMVENHKAELESLQKQQEQLWTEKMQGLVQRHQTEIEKLREKYEQEQESLLKEKETVFRGHIEEMNEKTLEKLDVKQTELEALSLELAEGLKVRQNLEKELSVLKNETDLIKQEFEKKLDEQRIQHQQQVDSMIKEQKISVQNIEKIMKEEINELGLLLKEKERHLEEQQAQQQKLEESIKKAETELKQASDKMDIFQSHQNNSNEQVKAYERQLMELQQKWTEMKVEKERLEQHVLETDAHECQLNAQLDSSKTQVQDLRLQLEKHSHEMDQKLVSLTDRYESQLRDLSTEHEQTKHSLAERENEILHMKELQTQEVDNFRQRLLAKEESLKTVEKEYQSKLKNQEIKMEKIKQKAKEVQETCKKKLADQEAKLKKELENTQIEFSQKEKQFHEKMLEMAQASSSGMNDAISELKKNQEEQVENLLAAHQRELNETVSNWEKKVSEQAEELQEKHERELQEKEQEVAELKQELLAVQADKELASREATFLKEEGVKQGVLVVELQEQLKQKSAEIKTLTQNGTDMKGRLETLQADLSQSEKERASLHEQLLELKTLEENDKLKFLEVTEKLKATEEQLQALKSTCEGYEKEIEAKHLHFEKLSEKLAAELCMYCQEAEVLLQTKTSELIEKSSSKINAALYENFLLPTSDSKGLVTEKEALQKEGGHQQQAASEKESCITQLKKELAENMNAVTLMKEELQEKKVEIGNLHKLVSDLNTQLQNSISFTEKEEAVSLINKRHKDAQLELLNQIQALSSTVDTLNKEKASALEQVDHWMNKFSDWKKKAQSKFTQNNNAIRDLQMQLELKTRDVSEKDEQINSLRENLDQEKKSVESWKNELEESESKKEKREGDLLAELNVQSARIAELEEHISQKMTENICLTEELKRHCESEEKLQHARELGEEQVLQLQKQVDSMKSELEAQQREMELAITSSGKSKEDELKVLQERLEAENAARLAELKKKAEQKMAAIRKQLLSQMEEKEEQRRDAENQLREMTQQLQEREREVQRLHEQLGLMGGKVSEQAGEAMTLVASSREPSVHPAEGENDTEKTCQAKAQGLRTESELEEKVVVSHLQNELEEKSRSCHSLIAEEHGLGKNDGTGQQQDLENVTGMVDEAQMGQALEEEVKTSDASLASKLQEPRVGVELQTSSHKQLKASQKLEERGEPMEVVGEGGEGSMEVSMTQIQPLPGLQSQQDGLKSELEEAERDRQRLRKEINRLQRDLRTLRKEHQQELEITKKECEEEMEKRIKMEQEDSELKHNSKLKQLMREFNTQLAQKEQELEATIKETISKAQEVEAELLESHQAETSQLHKRIVDKEEDLKRTAKRYEEILDAREEEMTAKVTELQAQLEQLQNECKQGGHQEEGNPSSEKTQLAQKTTLVNDSKLKEQEFREQIHTLEDRLKKYEKNIYVTTVGTPYPGGNLCHADVSLFGEPTEFEYLRKVLFEYMMGRETKTMAKVITTVLKFPADQTQKILEREDARPMVGLANRLH</sequence>
<feature type="region of interest" description="Disordered" evidence="2">
    <location>
        <begin position="2006"/>
        <end position="2026"/>
    </location>
</feature>
<feature type="coiled-coil region" evidence="1">
    <location>
        <begin position="320"/>
        <end position="1237"/>
    </location>
</feature>
<organism evidence="4 5">
    <name type="scientific">Monodelphis domestica</name>
    <name type="common">Gray short-tailed opossum</name>
    <dbReference type="NCBI Taxonomy" id="13616"/>
    <lineage>
        <taxon>Eukaryota</taxon>
        <taxon>Metazoa</taxon>
        <taxon>Chordata</taxon>
        <taxon>Craniata</taxon>
        <taxon>Vertebrata</taxon>
        <taxon>Euteleostomi</taxon>
        <taxon>Mammalia</taxon>
        <taxon>Metatheria</taxon>
        <taxon>Didelphimorphia</taxon>
        <taxon>Didelphidae</taxon>
        <taxon>Monodelphis</taxon>
    </lineage>
</organism>
<evidence type="ECO:0000259" key="3">
    <source>
        <dbReference type="PROSITE" id="PS50913"/>
    </source>
</evidence>
<dbReference type="Pfam" id="PF01465">
    <property type="entry name" value="GRIP"/>
    <property type="match status" value="1"/>
</dbReference>
<feature type="region of interest" description="Disordered" evidence="2">
    <location>
        <begin position="1839"/>
        <end position="1858"/>
    </location>
</feature>
<feature type="region of interest" description="Disordered" evidence="2">
    <location>
        <begin position="137"/>
        <end position="161"/>
    </location>
</feature>
<dbReference type="GO" id="GO:0043001">
    <property type="term" value="P:Golgi to plasma membrane protein transport"/>
    <property type="evidence" value="ECO:0007669"/>
    <property type="project" value="Ensembl"/>
</dbReference>
<dbReference type="SMART" id="SM00755">
    <property type="entry name" value="Grip"/>
    <property type="match status" value="1"/>
</dbReference>
<dbReference type="HOGENOM" id="CLU_001994_0_0_1"/>
<name>F6YVK0_MONDO</name>
<evidence type="ECO:0000256" key="1">
    <source>
        <dbReference type="SAM" id="Coils"/>
    </source>
</evidence>
<dbReference type="PANTHER" id="PTHR19327:SF0">
    <property type="entry name" value="GOLGIN SUBFAMILY A MEMBER 4"/>
    <property type="match status" value="1"/>
</dbReference>
<dbReference type="STRING" id="13616.ENSMODP00000016656"/>
<reference evidence="4 5" key="1">
    <citation type="journal article" date="2007" name="Nature">
        <title>Genome of the marsupial Monodelphis domestica reveals innovation in non-coding sequences.</title>
        <authorList>
            <person name="Mikkelsen T.S."/>
            <person name="Wakefield M.J."/>
            <person name="Aken B."/>
            <person name="Amemiya C.T."/>
            <person name="Chang J.L."/>
            <person name="Duke S."/>
            <person name="Garber M."/>
            <person name="Gentles A.J."/>
            <person name="Goodstadt L."/>
            <person name="Heger A."/>
            <person name="Jurka J."/>
            <person name="Kamal M."/>
            <person name="Mauceli E."/>
            <person name="Searle S.M."/>
            <person name="Sharpe T."/>
            <person name="Baker M.L."/>
            <person name="Batzer M.A."/>
            <person name="Benos P.V."/>
            <person name="Belov K."/>
            <person name="Clamp M."/>
            <person name="Cook A."/>
            <person name="Cuff J."/>
            <person name="Das R."/>
            <person name="Davidow L."/>
            <person name="Deakin J.E."/>
            <person name="Fazzari M.J."/>
            <person name="Glass J.L."/>
            <person name="Grabherr M."/>
            <person name="Greally J.M."/>
            <person name="Gu W."/>
            <person name="Hore T.A."/>
            <person name="Huttley G.A."/>
            <person name="Kleber M."/>
            <person name="Jirtle R.L."/>
            <person name="Koina E."/>
            <person name="Lee J.T."/>
            <person name="Mahony S."/>
            <person name="Marra M.A."/>
            <person name="Miller R.D."/>
            <person name="Nicholls R.D."/>
            <person name="Oda M."/>
            <person name="Papenfuss A.T."/>
            <person name="Parra Z.E."/>
            <person name="Pollock D.D."/>
            <person name="Ray D.A."/>
            <person name="Schein J.E."/>
            <person name="Speed T.P."/>
            <person name="Thompson K."/>
            <person name="VandeBerg J.L."/>
            <person name="Wade C.M."/>
            <person name="Walker J.A."/>
            <person name="Waters P.D."/>
            <person name="Webber C."/>
            <person name="Weidman J.R."/>
            <person name="Xie X."/>
            <person name="Zody M.C."/>
            <person name="Baldwin J."/>
            <person name="Abdouelleil A."/>
            <person name="Abdulkadir J."/>
            <person name="Abebe A."/>
            <person name="Abera B."/>
            <person name="Abreu J."/>
            <person name="Acer S.C."/>
            <person name="Aftuck L."/>
            <person name="Alexander A."/>
            <person name="An P."/>
            <person name="Anderson E."/>
            <person name="Anderson S."/>
            <person name="Arachi H."/>
            <person name="Azer M."/>
            <person name="Bachantsang P."/>
            <person name="Barry A."/>
            <person name="Bayul T."/>
            <person name="Berlin A."/>
            <person name="Bessette D."/>
            <person name="Bloom T."/>
            <person name="Bloom T."/>
            <person name="Boguslavskiy L."/>
            <person name="Bonnet C."/>
            <person name="Boukhgalter B."/>
            <person name="Bourzgui I."/>
            <person name="Brown A."/>
            <person name="Cahill P."/>
            <person name="Channer S."/>
            <person name="Cheshatsang Y."/>
            <person name="Chuda L."/>
            <person name="Citroen M."/>
            <person name="Collymore A."/>
            <person name="Cooke P."/>
            <person name="Costello M."/>
            <person name="D'Aco K."/>
            <person name="Daza R."/>
            <person name="De Haan G."/>
            <person name="DeGray S."/>
            <person name="DeMaso C."/>
            <person name="Dhargay N."/>
            <person name="Dooley K."/>
            <person name="Dooley E."/>
            <person name="Doricent M."/>
            <person name="Dorje P."/>
            <person name="Dorjee K."/>
            <person name="Dupes A."/>
            <person name="Elong R."/>
            <person name="Falk J."/>
            <person name="Farina A."/>
            <person name="Faro S."/>
            <person name="Ferguson D."/>
            <person name="Fisher S."/>
            <person name="Foley C.D."/>
            <person name="Franke A."/>
            <person name="Friedrich D."/>
            <person name="Gadbois L."/>
            <person name="Gearin G."/>
            <person name="Gearin C.R."/>
            <person name="Giannoukos G."/>
            <person name="Goode T."/>
            <person name="Graham J."/>
            <person name="Grandbois E."/>
            <person name="Grewal S."/>
            <person name="Gyaltsen K."/>
            <person name="Hafez N."/>
            <person name="Hagos B."/>
            <person name="Hall J."/>
            <person name="Henson C."/>
            <person name="Hollinger A."/>
            <person name="Honan T."/>
            <person name="Huard M.D."/>
            <person name="Hughes L."/>
            <person name="Hurhula B."/>
            <person name="Husby M.E."/>
            <person name="Kamat A."/>
            <person name="Kanga B."/>
            <person name="Kashin S."/>
            <person name="Khazanovich D."/>
            <person name="Kisner P."/>
            <person name="Lance K."/>
            <person name="Lara M."/>
            <person name="Lee W."/>
            <person name="Lennon N."/>
            <person name="Letendre F."/>
            <person name="LeVine R."/>
            <person name="Lipovsky A."/>
            <person name="Liu X."/>
            <person name="Liu J."/>
            <person name="Liu S."/>
            <person name="Lokyitsang T."/>
            <person name="Lokyitsang Y."/>
            <person name="Lubonja R."/>
            <person name="Lui A."/>
            <person name="MacDonald P."/>
            <person name="Magnisalis V."/>
            <person name="Maru K."/>
            <person name="Matthews C."/>
            <person name="McCusker W."/>
            <person name="McDonough S."/>
            <person name="Mehta T."/>
            <person name="Meldrim J."/>
            <person name="Meneus L."/>
            <person name="Mihai O."/>
            <person name="Mihalev A."/>
            <person name="Mihova T."/>
            <person name="Mittelman R."/>
            <person name="Mlenga V."/>
            <person name="Montmayeur A."/>
            <person name="Mulrain L."/>
            <person name="Navidi A."/>
            <person name="Naylor J."/>
            <person name="Negash T."/>
            <person name="Nguyen T."/>
            <person name="Nguyen N."/>
            <person name="Nicol R."/>
            <person name="Norbu C."/>
            <person name="Norbu N."/>
            <person name="Novod N."/>
            <person name="O'Neill B."/>
            <person name="Osman S."/>
            <person name="Markiewicz E."/>
            <person name="Oyono O.L."/>
            <person name="Patti C."/>
            <person name="Phunkhang P."/>
            <person name="Pierre F."/>
            <person name="Priest M."/>
            <person name="Raghuraman S."/>
            <person name="Rege F."/>
            <person name="Reyes R."/>
            <person name="Rise C."/>
            <person name="Rogov P."/>
            <person name="Ross K."/>
            <person name="Ryan E."/>
            <person name="Settipalli S."/>
            <person name="Shea T."/>
            <person name="Sherpa N."/>
            <person name="Shi L."/>
            <person name="Shih D."/>
            <person name="Sparrow T."/>
            <person name="Spaulding J."/>
            <person name="Stalker J."/>
            <person name="Stange-Thomann N."/>
            <person name="Stavropoulos S."/>
            <person name="Stone C."/>
            <person name="Strader C."/>
            <person name="Tesfaye S."/>
            <person name="Thomson T."/>
            <person name="Thoulutsang Y."/>
            <person name="Thoulutsang D."/>
            <person name="Topham K."/>
            <person name="Topping I."/>
            <person name="Tsamla T."/>
            <person name="Vassiliev H."/>
            <person name="Vo A."/>
            <person name="Wangchuk T."/>
            <person name="Wangdi T."/>
            <person name="Weiand M."/>
            <person name="Wilkinson J."/>
            <person name="Wilson A."/>
            <person name="Yadav S."/>
            <person name="Young G."/>
            <person name="Yu Q."/>
            <person name="Zembek L."/>
            <person name="Zhong D."/>
            <person name="Zimmer A."/>
            <person name="Zwirko Z."/>
            <person name="Jaffe D.B."/>
            <person name="Alvarez P."/>
            <person name="Brockman W."/>
            <person name="Butler J."/>
            <person name="Chin C."/>
            <person name="Gnerre S."/>
            <person name="MacCallum I."/>
            <person name="Graves J.A."/>
            <person name="Ponting C.P."/>
            <person name="Breen M."/>
            <person name="Samollow P.B."/>
            <person name="Lander E.S."/>
            <person name="Lindblad-Toh K."/>
        </authorList>
    </citation>
    <scope>NUCLEOTIDE SEQUENCE [LARGE SCALE GENOMIC DNA]</scope>
</reference>
<dbReference type="Ensembl" id="ENSMODT00000016961.4">
    <property type="protein sequence ID" value="ENSMODP00000016656.4"/>
    <property type="gene ID" value="ENSMODG00000013315.4"/>
</dbReference>
<feature type="region of interest" description="Disordered" evidence="2">
    <location>
        <begin position="1469"/>
        <end position="1497"/>
    </location>
</feature>
<feature type="domain" description="GRIP" evidence="3">
    <location>
        <begin position="2081"/>
        <end position="2128"/>
    </location>
</feature>
<keyword evidence="1" id="KW-0175">Coiled coil</keyword>
<feature type="compositionally biased region" description="Basic and acidic residues" evidence="2">
    <location>
        <begin position="1847"/>
        <end position="1858"/>
    </location>
</feature>
<dbReference type="SUPFAM" id="SSF101283">
    <property type="entry name" value="GRIP domain"/>
    <property type="match status" value="1"/>
</dbReference>
<dbReference type="InParanoid" id="F6YVK0"/>
<dbReference type="GO" id="GO:0031267">
    <property type="term" value="F:small GTPase binding"/>
    <property type="evidence" value="ECO:0000318"/>
    <property type="project" value="GO_Central"/>
</dbReference>
<dbReference type="eggNOG" id="ENOG502QTM0">
    <property type="taxonomic scope" value="Eukaryota"/>
</dbReference>
<evidence type="ECO:0000256" key="2">
    <source>
        <dbReference type="SAM" id="MobiDB-lite"/>
    </source>
</evidence>
<evidence type="ECO:0000313" key="5">
    <source>
        <dbReference type="Proteomes" id="UP000002280"/>
    </source>
</evidence>
<gene>
    <name evidence="4" type="primary">GOLGA4</name>
</gene>
<dbReference type="OMA" id="DEFRNQG"/>
<dbReference type="Bgee" id="ENSMODG00000013315">
    <property type="expression patterns" value="Expressed in skeleton of lower jaw and 19 other cell types or tissues"/>
</dbReference>
<feature type="region of interest" description="Disordered" evidence="2">
    <location>
        <begin position="1789"/>
        <end position="1823"/>
    </location>
</feature>
<proteinExistence type="predicted"/>
<evidence type="ECO:0000313" key="4">
    <source>
        <dbReference type="Ensembl" id="ENSMODP00000016656.4"/>
    </source>
</evidence>
<dbReference type="InterPro" id="IPR000237">
    <property type="entry name" value="GRIP_dom"/>
</dbReference>
<keyword evidence="5" id="KW-1185">Reference proteome</keyword>
<dbReference type="GO" id="GO:0005794">
    <property type="term" value="C:Golgi apparatus"/>
    <property type="evidence" value="ECO:0000318"/>
    <property type="project" value="GO_Central"/>
</dbReference>
<reference evidence="4" key="3">
    <citation type="submission" date="2025-09" db="UniProtKB">
        <authorList>
            <consortium name="Ensembl"/>
        </authorList>
    </citation>
    <scope>IDENTIFICATION</scope>
</reference>
<dbReference type="GeneTree" id="ENSGT00730000111139"/>
<feature type="compositionally biased region" description="Polar residues" evidence="2">
    <location>
        <begin position="2016"/>
        <end position="2026"/>
    </location>
</feature>
<reference evidence="4" key="2">
    <citation type="submission" date="2025-08" db="UniProtKB">
        <authorList>
            <consortium name="Ensembl"/>
        </authorList>
    </citation>
    <scope>IDENTIFICATION</scope>
</reference>
<dbReference type="PANTHER" id="PTHR19327">
    <property type="entry name" value="GOLGIN"/>
    <property type="match status" value="1"/>
</dbReference>
<accession>F6YVK0</accession>